<keyword evidence="2" id="KW-0285">Flavoprotein</keyword>
<gene>
    <name evidence="7" type="ORF">E2A64_09270</name>
</gene>
<evidence type="ECO:0000256" key="2">
    <source>
        <dbReference type="ARBA" id="ARBA00022630"/>
    </source>
</evidence>
<dbReference type="Gene3D" id="3.50.50.60">
    <property type="entry name" value="FAD/NAD(P)-binding domain"/>
    <property type="match status" value="1"/>
</dbReference>
<evidence type="ECO:0000256" key="5">
    <source>
        <dbReference type="ARBA" id="ARBA00023033"/>
    </source>
</evidence>
<dbReference type="SUPFAM" id="SSF51905">
    <property type="entry name" value="FAD/NAD(P)-binding domain"/>
    <property type="match status" value="1"/>
</dbReference>
<keyword evidence="5" id="KW-0503">Monooxygenase</keyword>
<accession>A0A4R5PQ55</accession>
<evidence type="ECO:0000259" key="6">
    <source>
        <dbReference type="Pfam" id="PF01494"/>
    </source>
</evidence>
<comment type="caution">
    <text evidence="7">The sequence shown here is derived from an EMBL/GenBank/DDBJ whole genome shotgun (WGS) entry which is preliminary data.</text>
</comment>
<dbReference type="GO" id="GO:0071949">
    <property type="term" value="F:FAD binding"/>
    <property type="evidence" value="ECO:0007669"/>
    <property type="project" value="InterPro"/>
</dbReference>
<dbReference type="AlphaFoldDB" id="A0A4R5PQ55"/>
<dbReference type="SUPFAM" id="SSF54373">
    <property type="entry name" value="FAD-linked reductases, C-terminal domain"/>
    <property type="match status" value="1"/>
</dbReference>
<name>A0A4R5PQ55_9HYPH</name>
<dbReference type="PANTHER" id="PTHR13789:SF318">
    <property type="entry name" value="GERANYLGERANYL DIPHOSPHATE REDUCTASE"/>
    <property type="match status" value="1"/>
</dbReference>
<keyword evidence="4" id="KW-0560">Oxidoreductase</keyword>
<dbReference type="EMBL" id="SMSI01000001">
    <property type="protein sequence ID" value="TDH39236.1"/>
    <property type="molecule type" value="Genomic_DNA"/>
</dbReference>
<feature type="domain" description="FAD-binding" evidence="6">
    <location>
        <begin position="4"/>
        <end position="310"/>
    </location>
</feature>
<evidence type="ECO:0000256" key="1">
    <source>
        <dbReference type="ARBA" id="ARBA00001974"/>
    </source>
</evidence>
<dbReference type="Proteomes" id="UP000295131">
    <property type="component" value="Unassembled WGS sequence"/>
</dbReference>
<proteinExistence type="predicted"/>
<dbReference type="GO" id="GO:0004497">
    <property type="term" value="F:monooxygenase activity"/>
    <property type="evidence" value="ECO:0007669"/>
    <property type="project" value="UniProtKB-KW"/>
</dbReference>
<reference evidence="7 8" key="1">
    <citation type="journal article" date="2013" name="Int. J. Syst. Evol. Microbiol.">
        <title>Hoeflea suaedae sp. nov., an endophytic bacterium isolated from the root of the halophyte Suaeda maritima.</title>
        <authorList>
            <person name="Chung E.J."/>
            <person name="Park J.A."/>
            <person name="Pramanik P."/>
            <person name="Bibi F."/>
            <person name="Jeon C.O."/>
            <person name="Chung Y.R."/>
        </authorList>
    </citation>
    <scope>NUCLEOTIDE SEQUENCE [LARGE SCALE GENOMIC DNA]</scope>
    <source>
        <strain evidence="7 8">YC6898</strain>
    </source>
</reference>
<dbReference type="InterPro" id="IPR050493">
    <property type="entry name" value="FAD-dep_Monooxygenase_BioMet"/>
</dbReference>
<comment type="cofactor">
    <cofactor evidence="1">
        <name>FAD</name>
        <dbReference type="ChEBI" id="CHEBI:57692"/>
    </cofactor>
</comment>
<dbReference type="InterPro" id="IPR002938">
    <property type="entry name" value="FAD-bd"/>
</dbReference>
<dbReference type="PRINTS" id="PR00420">
    <property type="entry name" value="RNGMNOXGNASE"/>
</dbReference>
<sequence length="382" mass="41654">MTGTKVDIVGAGMAGLAAALAFSRAGWTVRLRERAEEIREVGAGLQLSPNCTHILHALGLGPALDKVMHRPDRIVLASGITLDTITHVPAGTAAEQRWKSPYGVIHRADLQKLLFQAAENTPTISIETGSRIEPGDLGESDADLVVIADGVWSANRRRLKHAGSPSFTGLVAWRMMVGAQTAVSFIDPHNVTAFMGPESHLVAYPVKGGAKVSMVAITTGEDPGADWSYATSTDNRARLFERFARWHPTLRMTMRDADSVTYWPLYQMSDGAYFDGGKTVLIGDAAHAMVPFAAQGAAMAIEDAWELASAAHEGRTAIFRWEERRRARVARARKRAAFNRFAYHARGPARLARDVVLSLRKPEDLAADLDWLYSWRATGLDA</sequence>
<evidence type="ECO:0000313" key="7">
    <source>
        <dbReference type="EMBL" id="TDH39236.1"/>
    </source>
</evidence>
<dbReference type="PANTHER" id="PTHR13789">
    <property type="entry name" value="MONOOXYGENASE"/>
    <property type="match status" value="1"/>
</dbReference>
<organism evidence="7 8">
    <name type="scientific">Pseudohoeflea suaedae</name>
    <dbReference type="NCBI Taxonomy" id="877384"/>
    <lineage>
        <taxon>Bacteria</taxon>
        <taxon>Pseudomonadati</taxon>
        <taxon>Pseudomonadota</taxon>
        <taxon>Alphaproteobacteria</taxon>
        <taxon>Hyphomicrobiales</taxon>
        <taxon>Rhizobiaceae</taxon>
        <taxon>Pseudohoeflea</taxon>
    </lineage>
</organism>
<evidence type="ECO:0000313" key="8">
    <source>
        <dbReference type="Proteomes" id="UP000295131"/>
    </source>
</evidence>
<keyword evidence="8" id="KW-1185">Reference proteome</keyword>
<evidence type="ECO:0000256" key="4">
    <source>
        <dbReference type="ARBA" id="ARBA00023002"/>
    </source>
</evidence>
<evidence type="ECO:0000256" key="3">
    <source>
        <dbReference type="ARBA" id="ARBA00022827"/>
    </source>
</evidence>
<dbReference type="InterPro" id="IPR036188">
    <property type="entry name" value="FAD/NAD-bd_sf"/>
</dbReference>
<dbReference type="RefSeq" id="WP_133284067.1">
    <property type="nucleotide sequence ID" value="NZ_SMSI01000001.1"/>
</dbReference>
<protein>
    <submittedName>
        <fullName evidence="7">Salicylate hydroxylase</fullName>
    </submittedName>
</protein>
<keyword evidence="3" id="KW-0274">FAD</keyword>
<dbReference type="Pfam" id="PF01494">
    <property type="entry name" value="FAD_binding_3"/>
    <property type="match status" value="1"/>
</dbReference>
<dbReference type="OrthoDB" id="4230779at2"/>